<comment type="caution">
    <text evidence="1">The sequence shown here is derived from an EMBL/GenBank/DDBJ whole genome shotgun (WGS) entry which is preliminary data.</text>
</comment>
<proteinExistence type="predicted"/>
<gene>
    <name evidence="1" type="ORF">LCGC14_1007530</name>
</gene>
<organism evidence="1">
    <name type="scientific">marine sediment metagenome</name>
    <dbReference type="NCBI Taxonomy" id="412755"/>
    <lineage>
        <taxon>unclassified sequences</taxon>
        <taxon>metagenomes</taxon>
        <taxon>ecological metagenomes</taxon>
    </lineage>
</organism>
<reference evidence="1" key="1">
    <citation type="journal article" date="2015" name="Nature">
        <title>Complex archaea that bridge the gap between prokaryotes and eukaryotes.</title>
        <authorList>
            <person name="Spang A."/>
            <person name="Saw J.H."/>
            <person name="Jorgensen S.L."/>
            <person name="Zaremba-Niedzwiedzka K."/>
            <person name="Martijn J."/>
            <person name="Lind A.E."/>
            <person name="van Eijk R."/>
            <person name="Schleper C."/>
            <person name="Guy L."/>
            <person name="Ettema T.J."/>
        </authorList>
    </citation>
    <scope>NUCLEOTIDE SEQUENCE</scope>
</reference>
<sequence>MFEDLIGKGKSIINKVVDYDIQKQCPYCKGQSIVKRYMAIAMRKQPAYCPKCKNYGI</sequence>
<evidence type="ECO:0000313" key="1">
    <source>
        <dbReference type="EMBL" id="KKN13320.1"/>
    </source>
</evidence>
<dbReference type="AlphaFoldDB" id="A0A0F9N1C2"/>
<name>A0A0F9N1C2_9ZZZZ</name>
<protein>
    <submittedName>
        <fullName evidence="1">Uncharacterized protein</fullName>
    </submittedName>
</protein>
<dbReference type="EMBL" id="LAZR01003933">
    <property type="protein sequence ID" value="KKN13320.1"/>
    <property type="molecule type" value="Genomic_DNA"/>
</dbReference>
<accession>A0A0F9N1C2</accession>